<accession>A0AA40CG39</accession>
<sequence length="147" mass="16284">MSRVPVCKQVEANTCVSPSDFLNALFALLGLVLYGLCFGFEPPRAVRQLDDVELFACILRDGCDLKLVACGRPSGDHQVYVRSSDIAFCFNAFSSFAQAVVDHALLVWILEVVHRLPLLYRVCPPSFPCVEHCLAHVFTVVREVANV</sequence>
<dbReference type="Proteomes" id="UP001174934">
    <property type="component" value="Unassembled WGS sequence"/>
</dbReference>
<evidence type="ECO:0000313" key="2">
    <source>
        <dbReference type="EMBL" id="KAK0636248.1"/>
    </source>
</evidence>
<organism evidence="2 3">
    <name type="scientific">Bombardia bombarda</name>
    <dbReference type="NCBI Taxonomy" id="252184"/>
    <lineage>
        <taxon>Eukaryota</taxon>
        <taxon>Fungi</taxon>
        <taxon>Dikarya</taxon>
        <taxon>Ascomycota</taxon>
        <taxon>Pezizomycotina</taxon>
        <taxon>Sordariomycetes</taxon>
        <taxon>Sordariomycetidae</taxon>
        <taxon>Sordariales</taxon>
        <taxon>Lasiosphaeriaceae</taxon>
        <taxon>Bombardia</taxon>
    </lineage>
</organism>
<comment type="caution">
    <text evidence="2">The sequence shown here is derived from an EMBL/GenBank/DDBJ whole genome shotgun (WGS) entry which is preliminary data.</text>
</comment>
<feature type="transmembrane region" description="Helical" evidence="1">
    <location>
        <begin position="21"/>
        <end position="40"/>
    </location>
</feature>
<name>A0AA40CG39_9PEZI</name>
<keyword evidence="1" id="KW-0472">Membrane</keyword>
<proteinExistence type="predicted"/>
<keyword evidence="3" id="KW-1185">Reference proteome</keyword>
<evidence type="ECO:0000313" key="3">
    <source>
        <dbReference type="Proteomes" id="UP001174934"/>
    </source>
</evidence>
<gene>
    <name evidence="2" type="ORF">B0T17DRAFT_518547</name>
</gene>
<dbReference type="EMBL" id="JAULSR010000001">
    <property type="protein sequence ID" value="KAK0636248.1"/>
    <property type="molecule type" value="Genomic_DNA"/>
</dbReference>
<keyword evidence="1" id="KW-1133">Transmembrane helix</keyword>
<keyword evidence="1" id="KW-0812">Transmembrane</keyword>
<evidence type="ECO:0000256" key="1">
    <source>
        <dbReference type="SAM" id="Phobius"/>
    </source>
</evidence>
<dbReference type="AlphaFoldDB" id="A0AA40CG39"/>
<reference evidence="2" key="1">
    <citation type="submission" date="2023-06" db="EMBL/GenBank/DDBJ databases">
        <title>Genome-scale phylogeny and comparative genomics of the fungal order Sordariales.</title>
        <authorList>
            <consortium name="Lawrence Berkeley National Laboratory"/>
            <person name="Hensen N."/>
            <person name="Bonometti L."/>
            <person name="Westerberg I."/>
            <person name="Brannstrom I.O."/>
            <person name="Guillou S."/>
            <person name="Cros-Aarteil S."/>
            <person name="Calhoun S."/>
            <person name="Haridas S."/>
            <person name="Kuo A."/>
            <person name="Mondo S."/>
            <person name="Pangilinan J."/>
            <person name="Riley R."/>
            <person name="LaButti K."/>
            <person name="Andreopoulos B."/>
            <person name="Lipzen A."/>
            <person name="Chen C."/>
            <person name="Yanf M."/>
            <person name="Daum C."/>
            <person name="Ng V."/>
            <person name="Clum A."/>
            <person name="Steindorff A."/>
            <person name="Ohm R."/>
            <person name="Martin F."/>
            <person name="Silar P."/>
            <person name="Natvig D."/>
            <person name="Lalanne C."/>
            <person name="Gautier V."/>
            <person name="Ament-velasquez S.L."/>
            <person name="Kruys A."/>
            <person name="Hutchinson M.I."/>
            <person name="Powell A.J."/>
            <person name="Barry K."/>
            <person name="Miller A.N."/>
            <person name="Grigoriev I.V."/>
            <person name="Debuchy R."/>
            <person name="Gladieux P."/>
            <person name="Thoren M.H."/>
            <person name="Johannesson H."/>
        </authorList>
    </citation>
    <scope>NUCLEOTIDE SEQUENCE</scope>
    <source>
        <strain evidence="2">SMH3391-2</strain>
    </source>
</reference>
<protein>
    <submittedName>
        <fullName evidence="2">Uncharacterized protein</fullName>
    </submittedName>
</protein>